<sequence length="321" mass="32997">MKEISITSFENLKIGQAENSAAGTGCTVLLLGKNGAPTGLDVRGGGPASRESELLHPLAAAQAIHAIVLAGGSAFGLDAAGGVMQYLEEHDIGFDVGVTKVPLVCQADLFDLTVADAHIRPDAKMAYQACINAECGNYQDGNYGAGTGATVGKLLGMSQCMKSGIGSYAVQVGPLQVGAVVAVNALGDIYDSETGRKVAGLLANDGKTFLDSELLTLQNIDVKENKFVGNTTIGVVFTNAKFDKSQLCKIAGMAHDGYARAIRPVHTSADGDSIYAVSLGNVAADQDVVGALGARVMAKAILRAVQAAEPSYGFPAMCSLK</sequence>
<name>A0A564UGS1_9FIRM</name>
<organism evidence="2 3">
    <name type="scientific">[Ruminococcus] torques</name>
    <dbReference type="NCBI Taxonomy" id="33039"/>
    <lineage>
        <taxon>Bacteria</taxon>
        <taxon>Bacillati</taxon>
        <taxon>Bacillota</taxon>
        <taxon>Clostridia</taxon>
        <taxon>Lachnospirales</taxon>
        <taxon>Lachnospiraceae</taxon>
        <taxon>Mediterraneibacter</taxon>
    </lineage>
</organism>
<comment type="similarity">
    <text evidence="1">Belongs to the peptidase S58 family.</text>
</comment>
<evidence type="ECO:0000313" key="2">
    <source>
        <dbReference type="EMBL" id="VUX18549.1"/>
    </source>
</evidence>
<proteinExistence type="inferred from homology"/>
<dbReference type="PANTHER" id="PTHR36512">
    <property type="entry name" value="D-AMINOPEPTIDASE"/>
    <property type="match status" value="1"/>
</dbReference>
<gene>
    <name evidence="2" type="ORF">RTSSTS7063_02426</name>
</gene>
<accession>A0A564UGS1</accession>
<dbReference type="InterPro" id="IPR016117">
    <property type="entry name" value="ArgJ-like_dom_sf"/>
</dbReference>
<dbReference type="Gene3D" id="3.60.70.12">
    <property type="entry name" value="L-amino peptidase D-ALA esterase/amidase"/>
    <property type="match status" value="1"/>
</dbReference>
<dbReference type="CDD" id="cd02252">
    <property type="entry name" value="nylC_like"/>
    <property type="match status" value="1"/>
</dbReference>
<dbReference type="RefSeq" id="WP_144367736.1">
    <property type="nucleotide sequence ID" value="NZ_CABHNA010000086.1"/>
</dbReference>
<dbReference type="Proteomes" id="UP000363661">
    <property type="component" value="Unassembled WGS sequence"/>
</dbReference>
<dbReference type="SUPFAM" id="SSF56266">
    <property type="entry name" value="DmpA/ArgJ-like"/>
    <property type="match status" value="1"/>
</dbReference>
<dbReference type="GO" id="GO:0004177">
    <property type="term" value="F:aminopeptidase activity"/>
    <property type="evidence" value="ECO:0007669"/>
    <property type="project" value="TreeGrafter"/>
</dbReference>
<dbReference type="EMBL" id="CABHNA010000086">
    <property type="protein sequence ID" value="VUX18549.1"/>
    <property type="molecule type" value="Genomic_DNA"/>
</dbReference>
<dbReference type="PANTHER" id="PTHR36512:SF3">
    <property type="entry name" value="BLR5678 PROTEIN"/>
    <property type="match status" value="1"/>
</dbReference>
<dbReference type="Pfam" id="PF03576">
    <property type="entry name" value="Peptidase_S58"/>
    <property type="match status" value="1"/>
</dbReference>
<evidence type="ECO:0000256" key="1">
    <source>
        <dbReference type="ARBA" id="ARBA00007068"/>
    </source>
</evidence>
<dbReference type="AlphaFoldDB" id="A0A564UGS1"/>
<evidence type="ECO:0000313" key="3">
    <source>
        <dbReference type="Proteomes" id="UP000363661"/>
    </source>
</evidence>
<reference evidence="2 3" key="1">
    <citation type="submission" date="2019-07" db="EMBL/GenBank/DDBJ databases">
        <authorList>
            <person name="Hibberd C M."/>
            <person name="Gehrig L. J."/>
            <person name="Chang H.-W."/>
            <person name="Venkatesh S."/>
        </authorList>
    </citation>
    <scope>NUCLEOTIDE SEQUENCE [LARGE SCALE GENOMIC DNA]</scope>
    <source>
        <strain evidence="2">Ruminococcus_torques_SSTS_Bg7063</strain>
    </source>
</reference>
<protein>
    <submittedName>
        <fullName evidence="2">Peptidase family S58</fullName>
    </submittedName>
</protein>
<keyword evidence="3" id="KW-1185">Reference proteome</keyword>
<dbReference type="InterPro" id="IPR005321">
    <property type="entry name" value="Peptidase_S58_DmpA"/>
</dbReference>